<keyword evidence="1" id="KW-0812">Transmembrane</keyword>
<dbReference type="PANTHER" id="PTHR33639:SF2">
    <property type="entry name" value="DUF393 DOMAIN-CONTAINING PROTEIN"/>
    <property type="match status" value="1"/>
</dbReference>
<accession>A0ABV3PVY0</accession>
<dbReference type="PANTHER" id="PTHR33639">
    <property type="entry name" value="THIOL-DISULFIDE OXIDOREDUCTASE DCC"/>
    <property type="match status" value="1"/>
</dbReference>
<name>A0ABV3PVY0_9HYPH</name>
<keyword evidence="1" id="KW-0472">Membrane</keyword>
<keyword evidence="1" id="KW-1133">Transmembrane helix</keyword>
<comment type="caution">
    <text evidence="2">The sequence shown here is derived from an EMBL/GenBank/DDBJ whole genome shotgun (WGS) entry which is preliminary data.</text>
</comment>
<dbReference type="Pfam" id="PF04134">
    <property type="entry name" value="DCC1-like"/>
    <property type="match status" value="1"/>
</dbReference>
<protein>
    <submittedName>
        <fullName evidence="2">Thiol-disulfide oxidoreductase DCC family protein</fullName>
    </submittedName>
</protein>
<proteinExistence type="predicted"/>
<evidence type="ECO:0000313" key="3">
    <source>
        <dbReference type="Proteomes" id="UP001555786"/>
    </source>
</evidence>
<dbReference type="InterPro" id="IPR007263">
    <property type="entry name" value="DCC1-like"/>
</dbReference>
<dbReference type="InterPro" id="IPR052927">
    <property type="entry name" value="DCC_oxidoreductase"/>
</dbReference>
<evidence type="ECO:0000256" key="1">
    <source>
        <dbReference type="SAM" id="Phobius"/>
    </source>
</evidence>
<keyword evidence="3" id="KW-1185">Reference proteome</keyword>
<gene>
    <name evidence="2" type="ORF">ABXS05_28715</name>
</gene>
<sequence>MSSWRPQPASDLPDGLILFDGVCVLCSGMVAFVIPRDAVGRFRFVAVLSEAGATLARRFGIRTDDPEAVAVVSDGMAYFKADAAIAIGRGLPGWRWAIVLKALPRPVRDFLYDRIARNRYRLFGKRESCLMPTPEIRSRFIATLPDLASAA</sequence>
<dbReference type="RefSeq" id="WP_367626230.1">
    <property type="nucleotide sequence ID" value="NZ_JBFNQD010000015.1"/>
</dbReference>
<organism evidence="2 3">
    <name type="scientific">Labrys neptuniae</name>
    <dbReference type="NCBI Taxonomy" id="376174"/>
    <lineage>
        <taxon>Bacteria</taxon>
        <taxon>Pseudomonadati</taxon>
        <taxon>Pseudomonadota</taxon>
        <taxon>Alphaproteobacteria</taxon>
        <taxon>Hyphomicrobiales</taxon>
        <taxon>Xanthobacteraceae</taxon>
        <taxon>Labrys</taxon>
    </lineage>
</organism>
<evidence type="ECO:0000313" key="2">
    <source>
        <dbReference type="EMBL" id="MEW9309568.1"/>
    </source>
</evidence>
<dbReference type="EMBL" id="JBFNQD010000015">
    <property type="protein sequence ID" value="MEW9309568.1"/>
    <property type="molecule type" value="Genomic_DNA"/>
</dbReference>
<dbReference type="Proteomes" id="UP001555786">
    <property type="component" value="Unassembled WGS sequence"/>
</dbReference>
<reference evidence="2 3" key="1">
    <citation type="submission" date="2024-07" db="EMBL/GenBank/DDBJ databases">
        <title>Description of Labrys sedimenti sp. nov., isolated from a diclofenac-degrading enrichment culture.</title>
        <authorList>
            <person name="Tancsics A."/>
            <person name="Csepanyi A."/>
        </authorList>
    </citation>
    <scope>NUCLEOTIDE SEQUENCE [LARGE SCALE GENOMIC DNA]</scope>
    <source>
        <strain evidence="2 3">LMG 23578</strain>
    </source>
</reference>
<feature type="transmembrane region" description="Helical" evidence="1">
    <location>
        <begin position="15"/>
        <end position="34"/>
    </location>
</feature>